<keyword evidence="2" id="KW-0964">Secreted</keyword>
<dbReference type="SUPFAM" id="SSF51126">
    <property type="entry name" value="Pectin lyase-like"/>
    <property type="match status" value="1"/>
</dbReference>
<dbReference type="GO" id="GO:0030570">
    <property type="term" value="F:pectate lyase activity"/>
    <property type="evidence" value="ECO:0007669"/>
    <property type="project" value="InterPro"/>
</dbReference>
<evidence type="ECO:0000313" key="5">
    <source>
        <dbReference type="EMBL" id="GIF79885.1"/>
    </source>
</evidence>
<dbReference type="Gene3D" id="2.60.120.560">
    <property type="entry name" value="Exo-inulinase, domain 1"/>
    <property type="match status" value="1"/>
</dbReference>
<dbReference type="Gene3D" id="2.160.20.10">
    <property type="entry name" value="Single-stranded right-handed beta-helix, Pectin lyase-like"/>
    <property type="match status" value="1"/>
</dbReference>
<dbReference type="SMART" id="SM00656">
    <property type="entry name" value="Amb_all"/>
    <property type="match status" value="1"/>
</dbReference>
<feature type="domain" description="Pectate lyase" evidence="4">
    <location>
        <begin position="268"/>
        <end position="488"/>
    </location>
</feature>
<feature type="region of interest" description="Disordered" evidence="3">
    <location>
        <begin position="210"/>
        <end position="251"/>
    </location>
</feature>
<evidence type="ECO:0000313" key="6">
    <source>
        <dbReference type="Proteomes" id="UP000601223"/>
    </source>
</evidence>
<organism evidence="5 6">
    <name type="scientific">Catellatospora bangladeshensis</name>
    <dbReference type="NCBI Taxonomy" id="310355"/>
    <lineage>
        <taxon>Bacteria</taxon>
        <taxon>Bacillati</taxon>
        <taxon>Actinomycetota</taxon>
        <taxon>Actinomycetes</taxon>
        <taxon>Micromonosporales</taxon>
        <taxon>Micromonosporaceae</taxon>
        <taxon>Catellatospora</taxon>
    </lineage>
</organism>
<dbReference type="PANTHER" id="PTHR31683">
    <property type="entry name" value="PECTATE LYASE 18-RELATED"/>
    <property type="match status" value="1"/>
</dbReference>
<dbReference type="InterPro" id="IPR011050">
    <property type="entry name" value="Pectin_lyase_fold/virulence"/>
</dbReference>
<protein>
    <recommendedName>
        <fullName evidence="4">Pectate lyase domain-containing protein</fullName>
    </recommendedName>
</protein>
<accession>A0A8J3NFZ8</accession>
<evidence type="ECO:0000256" key="3">
    <source>
        <dbReference type="SAM" id="MobiDB-lite"/>
    </source>
</evidence>
<evidence type="ECO:0000256" key="1">
    <source>
        <dbReference type="ARBA" id="ARBA00023239"/>
    </source>
</evidence>
<comment type="similarity">
    <text evidence="2">Belongs to the polysaccharide lyase 1 family.</text>
</comment>
<dbReference type="AlphaFoldDB" id="A0A8J3NFZ8"/>
<dbReference type="InterPro" id="IPR002022">
    <property type="entry name" value="Pec_lyase"/>
</dbReference>
<name>A0A8J3NFZ8_9ACTN</name>
<comment type="caution">
    <text evidence="5">The sequence shown here is derived from an EMBL/GenBank/DDBJ whole genome shotgun (WGS) entry which is preliminary data.</text>
</comment>
<dbReference type="Proteomes" id="UP000601223">
    <property type="component" value="Unassembled WGS sequence"/>
</dbReference>
<keyword evidence="1 2" id="KW-0456">Lyase</keyword>
<dbReference type="GO" id="GO:0005576">
    <property type="term" value="C:extracellular region"/>
    <property type="evidence" value="ECO:0007669"/>
    <property type="project" value="UniProtKB-SubCell"/>
</dbReference>
<dbReference type="GO" id="GO:0000272">
    <property type="term" value="P:polysaccharide catabolic process"/>
    <property type="evidence" value="ECO:0007669"/>
    <property type="project" value="UniProtKB-KW"/>
</dbReference>
<dbReference type="EMBL" id="BONF01000008">
    <property type="protein sequence ID" value="GIF79885.1"/>
    <property type="molecule type" value="Genomic_DNA"/>
</dbReference>
<evidence type="ECO:0000256" key="2">
    <source>
        <dbReference type="RuleBase" id="RU361173"/>
    </source>
</evidence>
<dbReference type="InterPro" id="IPR045032">
    <property type="entry name" value="PEL"/>
</dbReference>
<dbReference type="PANTHER" id="PTHR31683:SF18">
    <property type="entry name" value="PECTATE LYASE 21-RELATED"/>
    <property type="match status" value="1"/>
</dbReference>
<dbReference type="Pfam" id="PF00544">
    <property type="entry name" value="Pectate_lyase_4"/>
    <property type="match status" value="1"/>
</dbReference>
<keyword evidence="6" id="KW-1185">Reference proteome</keyword>
<dbReference type="RefSeq" id="WP_239125504.1">
    <property type="nucleotide sequence ID" value="NZ_BONF01000008.1"/>
</dbReference>
<sequence length="551" mass="57475">MSVSMRAAPRRTRIAAALGASLTALVVALGATWFGGTAYAATLFSDDFEDGNSTGWSKSGGSWSVVSDGSQVWRQTSTGADAKAQAGSSWTGQSVSARVKPIAFGSPSRSVGVAARLQSLSNHYSLVLTGSGAVQLRRVSGGGVTNLATLVFPVATNTWYTLRLDVFGSTLTGFVNNTQVLTATDTTFSSGKIGLMASYASASFDDVTVSDTAGPGNPGSPSPYPPTPSVPPSPSTSPPPPGTCNTGGSPTGFAAVNAWGRNGTTGGAGGPTIEVDTANELISAIGQAGALNICVKGMIALPAGMYNVASHKSIIGVGSNSGVTGGGFNIGLPIDDVITSPPANAVQNVIIRNLVFRNASDDSINVQMFSHHVWLDHNDLAQGYDGLIDVKRGSSYVTISWNHTHHHSKNMLLGRDDADDEQDTGRLKVSYHHNWFDETPQRNPRVRYGEPVHIYNNYYFHNTDAGVACQTNAGCMVEGNYFESVEEPITNSYAGPSGRCVARNNVFTGTEPGAPDCSGSVEEPGDYYSYVLDNPNDVKAIVMAGAGVGKI</sequence>
<reference evidence="5 6" key="1">
    <citation type="submission" date="2021-01" db="EMBL/GenBank/DDBJ databases">
        <title>Whole genome shotgun sequence of Catellatospora bangladeshensis NBRC 107357.</title>
        <authorList>
            <person name="Komaki H."/>
            <person name="Tamura T."/>
        </authorList>
    </citation>
    <scope>NUCLEOTIDE SEQUENCE [LARGE SCALE GENOMIC DNA]</scope>
    <source>
        <strain evidence="5 6">NBRC 107357</strain>
    </source>
</reference>
<keyword evidence="2" id="KW-0624">Polysaccharide degradation</keyword>
<comment type="subcellular location">
    <subcellularLocation>
        <location evidence="2">Secreted</location>
    </subcellularLocation>
</comment>
<proteinExistence type="inferred from homology"/>
<dbReference type="InterPro" id="IPR012334">
    <property type="entry name" value="Pectin_lyas_fold"/>
</dbReference>
<gene>
    <name evidence="5" type="ORF">Cba03nite_12340</name>
</gene>
<evidence type="ECO:0000259" key="4">
    <source>
        <dbReference type="SMART" id="SM00656"/>
    </source>
</evidence>
<feature type="compositionally biased region" description="Pro residues" evidence="3">
    <location>
        <begin position="218"/>
        <end position="242"/>
    </location>
</feature>
<keyword evidence="2" id="KW-0119">Carbohydrate metabolism</keyword>